<organism evidence="1 2">
    <name type="scientific">Violaceomyces palustris</name>
    <dbReference type="NCBI Taxonomy" id="1673888"/>
    <lineage>
        <taxon>Eukaryota</taxon>
        <taxon>Fungi</taxon>
        <taxon>Dikarya</taxon>
        <taxon>Basidiomycota</taxon>
        <taxon>Ustilaginomycotina</taxon>
        <taxon>Ustilaginomycetes</taxon>
        <taxon>Violaceomycetales</taxon>
        <taxon>Violaceomycetaceae</taxon>
        <taxon>Violaceomyces</taxon>
    </lineage>
</organism>
<keyword evidence="2" id="KW-1185">Reference proteome</keyword>
<protein>
    <submittedName>
        <fullName evidence="1">Glycoside hydrolase family 5 protein</fullName>
    </submittedName>
</protein>
<evidence type="ECO:0000313" key="2">
    <source>
        <dbReference type="Proteomes" id="UP000245626"/>
    </source>
</evidence>
<dbReference type="Proteomes" id="UP000245626">
    <property type="component" value="Unassembled WGS sequence"/>
</dbReference>
<accession>A0ACD0NTI2</accession>
<dbReference type="EMBL" id="KZ820103">
    <property type="protein sequence ID" value="PWN49059.1"/>
    <property type="molecule type" value="Genomic_DNA"/>
</dbReference>
<proteinExistence type="predicted"/>
<reference evidence="1 2" key="1">
    <citation type="journal article" date="2018" name="Mol. Biol. Evol.">
        <title>Broad Genomic Sampling Reveals a Smut Pathogenic Ancestry of the Fungal Clade Ustilaginomycotina.</title>
        <authorList>
            <person name="Kijpornyongpan T."/>
            <person name="Mondo S.J."/>
            <person name="Barry K."/>
            <person name="Sandor L."/>
            <person name="Lee J."/>
            <person name="Lipzen A."/>
            <person name="Pangilinan J."/>
            <person name="LaButti K."/>
            <person name="Hainaut M."/>
            <person name="Henrissat B."/>
            <person name="Grigoriev I.V."/>
            <person name="Spatafora J.W."/>
            <person name="Aime M.C."/>
        </authorList>
    </citation>
    <scope>NUCLEOTIDE SEQUENCE [LARGE SCALE GENOMIC DNA]</scope>
    <source>
        <strain evidence="1 2">SA 807</strain>
    </source>
</reference>
<gene>
    <name evidence="1" type="ORF">IE53DRAFT_318305</name>
</gene>
<evidence type="ECO:0000313" key="1">
    <source>
        <dbReference type="EMBL" id="PWN49059.1"/>
    </source>
</evidence>
<keyword evidence="1" id="KW-0378">Hydrolase</keyword>
<name>A0ACD0NTI2_9BASI</name>
<sequence>MTLSHLESHAAHDLSHEALGGQPIRIQGDHFVDAWGRNLLLRGVNISGASKLPTVPNGLSHLSEGFFDHRTVSFIGRPFPLQDAPIHFARLREWGLPLVRLLVTWESIAHQGPDEFDEEYMEYLANIVRIMPEYGIKCFVCPHQDVWSRFSGGSGAPGWTFEAAGLDIRAFPQTGAAYVHNLDDQHKANAPENEREPSGPFVWPSGYQKLAAATMATLFWAGETFAPKLRCRRRLNPQGEVEEVSIQEFLQGAYLEAFGRLSQVLAPLQACVGFEFMNEPHRGYINLHSFHKWNYETDLHIGHYPSMIESLALGSGYAQTIPYYVKSWPFPTRVSHRSRFDPKGRSAWLESVAEEDQAINRPRGLGQCIWRAHGVWDWNEERKAPVVLQNRYFETDPRQGKAGAKVEFYRDFYAPLVKRFSERIRASNRDWLMFVEPIPNEFLPPWPSKEVLDSASREQGYAVKTLIETERPENLVYAPHFYDLNVLFSKVHSWMSVDVQGLSRGMFILKALYFGFEGLKKNYLKQLSNVSKYATTSLGPVPVLVGEVGIPYDINSKTSYRTGDYTKQIELMDALICGLEENLISFTLWNYNPDHTEEHGDGWNLEDFSVFSLSSHPPHGKDEDDQSERHYRGGRALQAILRPYAVKVAGRPYSTKWDGQSLEFSFQWFNDTPRPPVRGGRGEPLPEVDKSQITEIYLPSYHYKANEFEIRLTDGDWSFDAEVRALFFLFSLPLSTFFFP</sequence>